<dbReference type="eggNOG" id="KOG3066">
    <property type="taxonomic scope" value="Eukaryota"/>
</dbReference>
<dbReference type="Proteomes" id="UP000000561">
    <property type="component" value="Chromosome 22"/>
</dbReference>
<dbReference type="GO" id="GO:0043565">
    <property type="term" value="F:sequence-specific DNA binding"/>
    <property type="evidence" value="ECO:0007669"/>
    <property type="project" value="InterPro"/>
</dbReference>
<dbReference type="VEuPathDB" id="FungiDB:UMAG_06151"/>
<dbReference type="CDD" id="cd14820">
    <property type="entry name" value="TRAX"/>
    <property type="match status" value="1"/>
</dbReference>
<dbReference type="STRING" id="237631.A0A0D1DT71"/>
<dbReference type="InterPro" id="IPR016068">
    <property type="entry name" value="Translin_N"/>
</dbReference>
<dbReference type="EMBL" id="CM003161">
    <property type="protein sequence ID" value="KIS65770.1"/>
    <property type="molecule type" value="Genomic_DNA"/>
</dbReference>
<evidence type="ECO:0000313" key="7">
    <source>
        <dbReference type="EMBL" id="KIS65770.1"/>
    </source>
</evidence>
<proteinExistence type="inferred from homology"/>
<dbReference type="GO" id="GO:0005737">
    <property type="term" value="C:cytoplasm"/>
    <property type="evidence" value="ECO:0000318"/>
    <property type="project" value="GO_Central"/>
</dbReference>
<dbReference type="GeneID" id="23565836"/>
<keyword evidence="4" id="KW-0963">Cytoplasm</keyword>
<dbReference type="SUPFAM" id="SSF74784">
    <property type="entry name" value="Translin"/>
    <property type="match status" value="1"/>
</dbReference>
<dbReference type="InterPro" id="IPR002848">
    <property type="entry name" value="Translin_fam"/>
</dbReference>
<evidence type="ECO:0008006" key="9">
    <source>
        <dbReference type="Google" id="ProtNLM"/>
    </source>
</evidence>
<dbReference type="InParanoid" id="A0A0D1DT71"/>
<organism evidence="7 8">
    <name type="scientific">Mycosarcoma maydis</name>
    <name type="common">Corn smut fungus</name>
    <name type="synonym">Ustilago maydis</name>
    <dbReference type="NCBI Taxonomy" id="5270"/>
    <lineage>
        <taxon>Eukaryota</taxon>
        <taxon>Fungi</taxon>
        <taxon>Dikarya</taxon>
        <taxon>Basidiomycota</taxon>
        <taxon>Ustilaginomycotina</taxon>
        <taxon>Ustilaginomycetes</taxon>
        <taxon>Ustilaginales</taxon>
        <taxon>Ustilaginaceae</taxon>
        <taxon>Mycosarcoma</taxon>
    </lineage>
</organism>
<dbReference type="AlphaFoldDB" id="A0A0D1DT71"/>
<protein>
    <recommendedName>
        <fullName evidence="9">Translin</fullName>
    </recommendedName>
</protein>
<dbReference type="KEGG" id="uma:UMAG_06151"/>
<sequence length="345" mass="38595">MSQQRKERSASPSTSSKVFPNKRNRCDNRSTPTDSEGASCSAALLKTQVLEAFGSFRDEIDAHNDCRERLIKSSRDVTAMSKKVIFLLHRFDISDFASSETSSKTKQLFSEAETKLQEIISLLRQAALSEGLGPLEVSSAKPDVSTRRLRAQRYERNIGAGLEEFIEAISFYHYLRTQRLITLRQIQDRFLVESIPESHFYLEHEPRTSTSPARPIAAATSQDSFAMHIPAHRYLLGLSDLTGELMRFATNAVGQGDTGIVVKQVLALTRQLRNALDPFVPLLRDLGKKQTVTNQSLQKIEDILYAITVRSAEFGSDPQALREMVRRTLASSSASNARNARDGEE</sequence>
<evidence type="ECO:0000256" key="5">
    <source>
        <dbReference type="ARBA" id="ARBA00023242"/>
    </source>
</evidence>
<evidence type="ECO:0000256" key="2">
    <source>
        <dbReference type="ARBA" id="ARBA00004496"/>
    </source>
</evidence>
<evidence type="ECO:0000256" key="6">
    <source>
        <dbReference type="SAM" id="MobiDB-lite"/>
    </source>
</evidence>
<feature type="region of interest" description="Disordered" evidence="6">
    <location>
        <begin position="1"/>
        <end position="38"/>
    </location>
</feature>
<keyword evidence="5" id="KW-0539">Nucleus</keyword>
<evidence type="ECO:0000256" key="4">
    <source>
        <dbReference type="ARBA" id="ARBA00022490"/>
    </source>
</evidence>
<dbReference type="PANTHER" id="PTHR10741">
    <property type="entry name" value="TRANSLIN AND TRANSLIN ASSOCIATED PROTEIN X"/>
    <property type="match status" value="1"/>
</dbReference>
<dbReference type="OMA" id="DTCMETC"/>
<comment type="similarity">
    <text evidence="3">Belongs to the translin family.</text>
</comment>
<dbReference type="GO" id="GO:0005634">
    <property type="term" value="C:nucleus"/>
    <property type="evidence" value="ECO:0000318"/>
    <property type="project" value="GO_Central"/>
</dbReference>
<keyword evidence="8" id="KW-1185">Reference proteome</keyword>
<feature type="compositionally biased region" description="Polar residues" evidence="6">
    <location>
        <begin position="29"/>
        <end position="38"/>
    </location>
</feature>
<comment type="subcellular location">
    <subcellularLocation>
        <location evidence="2">Cytoplasm</location>
    </subcellularLocation>
    <subcellularLocation>
        <location evidence="1">Nucleus</location>
    </subcellularLocation>
</comment>
<evidence type="ECO:0000256" key="3">
    <source>
        <dbReference type="ARBA" id="ARBA00005902"/>
    </source>
</evidence>
<dbReference type="InterPro" id="IPR016069">
    <property type="entry name" value="Translin_C"/>
</dbReference>
<dbReference type="GO" id="GO:0004521">
    <property type="term" value="F:RNA endonuclease activity"/>
    <property type="evidence" value="ECO:0000318"/>
    <property type="project" value="GO_Central"/>
</dbReference>
<evidence type="ECO:0000256" key="1">
    <source>
        <dbReference type="ARBA" id="ARBA00004123"/>
    </source>
</evidence>
<accession>A0A0D1DT71</accession>
<dbReference type="RefSeq" id="XP_011392530.1">
    <property type="nucleotide sequence ID" value="XM_011394228.1"/>
</dbReference>
<dbReference type="Gene3D" id="1.20.58.200">
    <property type="entry name" value="Translin, domain 2"/>
    <property type="match status" value="1"/>
</dbReference>
<gene>
    <name evidence="7" type="ORF">UMAG_06151</name>
</gene>
<dbReference type="OrthoDB" id="31005at2759"/>
<dbReference type="Pfam" id="PF01997">
    <property type="entry name" value="Translin"/>
    <property type="match status" value="1"/>
</dbReference>
<dbReference type="Gene3D" id="1.20.58.190">
    <property type="entry name" value="Translin, domain 1"/>
    <property type="match status" value="1"/>
</dbReference>
<dbReference type="GO" id="GO:0003723">
    <property type="term" value="F:RNA binding"/>
    <property type="evidence" value="ECO:0000318"/>
    <property type="project" value="GO_Central"/>
</dbReference>
<evidence type="ECO:0000313" key="8">
    <source>
        <dbReference type="Proteomes" id="UP000000561"/>
    </source>
</evidence>
<reference evidence="7 8" key="1">
    <citation type="journal article" date="2006" name="Nature">
        <title>Insights from the genome of the biotrophic fungal plant pathogen Ustilago maydis.</title>
        <authorList>
            <person name="Kamper J."/>
            <person name="Kahmann R."/>
            <person name="Bolker M."/>
            <person name="Ma L.J."/>
            <person name="Brefort T."/>
            <person name="Saville B.J."/>
            <person name="Banuett F."/>
            <person name="Kronstad J.W."/>
            <person name="Gold S.E."/>
            <person name="Muller O."/>
            <person name="Perlin M.H."/>
            <person name="Wosten H.A."/>
            <person name="de Vries R."/>
            <person name="Ruiz-Herrera J."/>
            <person name="Reynaga-Pena C.G."/>
            <person name="Snetselaar K."/>
            <person name="McCann M."/>
            <person name="Perez-Martin J."/>
            <person name="Feldbrugge M."/>
            <person name="Basse C.W."/>
            <person name="Steinberg G."/>
            <person name="Ibeas J.I."/>
            <person name="Holloman W."/>
            <person name="Guzman P."/>
            <person name="Farman M."/>
            <person name="Stajich J.E."/>
            <person name="Sentandreu R."/>
            <person name="Gonzalez-Prieto J.M."/>
            <person name="Kennell J.C."/>
            <person name="Molina L."/>
            <person name="Schirawski J."/>
            <person name="Mendoza-Mendoza A."/>
            <person name="Greilinger D."/>
            <person name="Munch K."/>
            <person name="Rossel N."/>
            <person name="Scherer M."/>
            <person name="Vranes M."/>
            <person name="Ladendorf O."/>
            <person name="Vincon V."/>
            <person name="Fuchs U."/>
            <person name="Sandrock B."/>
            <person name="Meng S."/>
            <person name="Ho E.C."/>
            <person name="Cahill M.J."/>
            <person name="Boyce K.J."/>
            <person name="Klose J."/>
            <person name="Klosterman S.J."/>
            <person name="Deelstra H.J."/>
            <person name="Ortiz-Castellanos L."/>
            <person name="Li W."/>
            <person name="Sanchez-Alonso P."/>
            <person name="Schreier P.H."/>
            <person name="Hauser-Hahn I."/>
            <person name="Vaupel M."/>
            <person name="Koopmann E."/>
            <person name="Friedrich G."/>
            <person name="Voss H."/>
            <person name="Schluter T."/>
            <person name="Margolis J."/>
            <person name="Platt D."/>
            <person name="Swimmer C."/>
            <person name="Gnirke A."/>
            <person name="Chen F."/>
            <person name="Vysotskaia V."/>
            <person name="Mannhaupt G."/>
            <person name="Guldener U."/>
            <person name="Munsterkotter M."/>
            <person name="Haase D."/>
            <person name="Oesterheld M."/>
            <person name="Mewes H.W."/>
            <person name="Mauceli E.W."/>
            <person name="DeCaprio D."/>
            <person name="Wade C.M."/>
            <person name="Butler J."/>
            <person name="Young S."/>
            <person name="Jaffe D.B."/>
            <person name="Calvo S."/>
            <person name="Nusbaum C."/>
            <person name="Galagan J."/>
            <person name="Birren B.W."/>
        </authorList>
    </citation>
    <scope>NUCLEOTIDE SEQUENCE [LARGE SCALE GENOMIC DNA]</scope>
    <source>
        <strain evidence="8">DSM 14603 / FGSC 9021 / UM521</strain>
    </source>
</reference>
<name>A0A0D1DT71_MYCMD</name>
<dbReference type="FunCoup" id="A0A0D1DT71">
    <property type="interactions" value="420"/>
</dbReference>
<dbReference type="InterPro" id="IPR036081">
    <property type="entry name" value="Translin_sf"/>
</dbReference>